<dbReference type="InterPro" id="IPR013083">
    <property type="entry name" value="Znf_RING/FYVE/PHD"/>
</dbReference>
<evidence type="ECO:0000256" key="2">
    <source>
        <dbReference type="ARBA" id="ARBA00022771"/>
    </source>
</evidence>
<dbReference type="GO" id="GO:0016567">
    <property type="term" value="P:protein ubiquitination"/>
    <property type="evidence" value="ECO:0007669"/>
    <property type="project" value="TreeGrafter"/>
</dbReference>
<evidence type="ECO:0000256" key="1">
    <source>
        <dbReference type="ARBA" id="ARBA00022723"/>
    </source>
</evidence>
<dbReference type="EMBL" id="JABFCT010000007">
    <property type="protein sequence ID" value="KAF5874183.1"/>
    <property type="molecule type" value="Genomic_DNA"/>
</dbReference>
<protein>
    <submittedName>
        <fullName evidence="6">Putative ring-h2 finger protein</fullName>
    </submittedName>
</protein>
<accession>A0A8H6AV68</accession>
<dbReference type="GO" id="GO:0061630">
    <property type="term" value="F:ubiquitin protein ligase activity"/>
    <property type="evidence" value="ECO:0007669"/>
    <property type="project" value="TreeGrafter"/>
</dbReference>
<evidence type="ECO:0000313" key="6">
    <source>
        <dbReference type="EMBL" id="KAF5874183.1"/>
    </source>
</evidence>
<keyword evidence="7" id="KW-1185">Reference proteome</keyword>
<keyword evidence="3" id="KW-0862">Zinc</keyword>
<reference evidence="6 7" key="1">
    <citation type="journal article" date="2020" name="Phytopathology">
        <title>A high-quality genome resource of Botrytis fragariae, a new and rapidly spreading fungal pathogen causing strawberry gray mold in the U.S.A.</title>
        <authorList>
            <person name="Wu Y."/>
            <person name="Saski C.A."/>
            <person name="Schnabel G."/>
            <person name="Xiao S."/>
            <person name="Hu M."/>
        </authorList>
    </citation>
    <scope>NUCLEOTIDE SEQUENCE [LARGE SCALE GENOMIC DNA]</scope>
    <source>
        <strain evidence="6 7">BVB16</strain>
    </source>
</reference>
<dbReference type="GO" id="GO:0008270">
    <property type="term" value="F:zinc ion binding"/>
    <property type="evidence" value="ECO:0007669"/>
    <property type="project" value="UniProtKB-KW"/>
</dbReference>
<dbReference type="OrthoDB" id="8062037at2759"/>
<dbReference type="AlphaFoldDB" id="A0A8H6AV68"/>
<dbReference type="GeneID" id="59258287"/>
<dbReference type="PROSITE" id="PS50089">
    <property type="entry name" value="ZF_RING_2"/>
    <property type="match status" value="1"/>
</dbReference>
<sequence length="324" mass="37136">MCLTLNLKHLACGHEESYVRPCRRNSIRCNMMSAHTRTLEEEVCRNCWILLDFRQALVIDQSYQTWNLVAEALDLQTHLQNLPFSSLPNQYAHFHSTNIVTFDLLNQNAMGLLYNLVHDGLDPAFQMRVTDGEDIPLVERTTALNMHQILLINQALLDASEALSDYDWRIAMGHRVFIDFANSRHFTRLVDLQAPVDDCSICVDPLNHRDEGEMNTAIVKTICNHMYHERCLEQWFVSSARGDCPYCRILLRITELPQIPIRQEVEGPLPDWLAILIECLQDVGAALETVEVERVDELGVPGDFDALGVVRHPVFISNRQILFN</sequence>
<dbReference type="Pfam" id="PF13639">
    <property type="entry name" value="zf-RING_2"/>
    <property type="match status" value="1"/>
</dbReference>
<dbReference type="PANTHER" id="PTHR45969:SF69">
    <property type="entry name" value="FINGER DOMAIN PROTEIN, PUTATIVE (AFU_ORTHOLOGUE AFUA_3G12190)-RELATED"/>
    <property type="match status" value="1"/>
</dbReference>
<evidence type="ECO:0000313" key="7">
    <source>
        <dbReference type="Proteomes" id="UP000531561"/>
    </source>
</evidence>
<evidence type="ECO:0000259" key="5">
    <source>
        <dbReference type="PROSITE" id="PS50089"/>
    </source>
</evidence>
<keyword evidence="2 4" id="KW-0863">Zinc-finger</keyword>
<dbReference type="InterPro" id="IPR001841">
    <property type="entry name" value="Znf_RING"/>
</dbReference>
<dbReference type="Proteomes" id="UP000531561">
    <property type="component" value="Unassembled WGS sequence"/>
</dbReference>
<gene>
    <name evidence="6" type="ORF">Bfra_004189</name>
</gene>
<proteinExistence type="predicted"/>
<dbReference type="RefSeq" id="XP_037193129.1">
    <property type="nucleotide sequence ID" value="XM_037334595.1"/>
</dbReference>
<organism evidence="6 7">
    <name type="scientific">Botrytis fragariae</name>
    <dbReference type="NCBI Taxonomy" id="1964551"/>
    <lineage>
        <taxon>Eukaryota</taxon>
        <taxon>Fungi</taxon>
        <taxon>Dikarya</taxon>
        <taxon>Ascomycota</taxon>
        <taxon>Pezizomycotina</taxon>
        <taxon>Leotiomycetes</taxon>
        <taxon>Helotiales</taxon>
        <taxon>Sclerotiniaceae</taxon>
        <taxon>Botrytis</taxon>
    </lineage>
</organism>
<dbReference type="Gene3D" id="3.30.40.10">
    <property type="entry name" value="Zinc/RING finger domain, C3HC4 (zinc finger)"/>
    <property type="match status" value="1"/>
</dbReference>
<feature type="domain" description="RING-type" evidence="5">
    <location>
        <begin position="199"/>
        <end position="248"/>
    </location>
</feature>
<keyword evidence="1" id="KW-0479">Metal-binding</keyword>
<dbReference type="PANTHER" id="PTHR45969">
    <property type="entry name" value="RING ZINC FINGER PROTEIN-RELATED"/>
    <property type="match status" value="1"/>
</dbReference>
<evidence type="ECO:0000256" key="3">
    <source>
        <dbReference type="ARBA" id="ARBA00022833"/>
    </source>
</evidence>
<dbReference type="SMART" id="SM00184">
    <property type="entry name" value="RING"/>
    <property type="match status" value="1"/>
</dbReference>
<name>A0A8H6AV68_9HELO</name>
<evidence type="ECO:0000256" key="4">
    <source>
        <dbReference type="PROSITE-ProRule" id="PRU00175"/>
    </source>
</evidence>
<comment type="caution">
    <text evidence="6">The sequence shown here is derived from an EMBL/GenBank/DDBJ whole genome shotgun (WGS) entry which is preliminary data.</text>
</comment>
<dbReference type="SUPFAM" id="SSF57850">
    <property type="entry name" value="RING/U-box"/>
    <property type="match status" value="1"/>
</dbReference>